<dbReference type="PANTHER" id="PTHR43046">
    <property type="entry name" value="GDP-MANNOSE MANNOSYL HYDROLASE"/>
    <property type="match status" value="1"/>
</dbReference>
<dbReference type="SUPFAM" id="SSF55811">
    <property type="entry name" value="Nudix"/>
    <property type="match status" value="1"/>
</dbReference>
<comment type="caution">
    <text evidence="5">The sequence shown here is derived from an EMBL/GenBank/DDBJ whole genome shotgun (WGS) entry which is preliminary data.</text>
</comment>
<dbReference type="Pfam" id="PF00293">
    <property type="entry name" value="NUDIX"/>
    <property type="match status" value="1"/>
</dbReference>
<dbReference type="EMBL" id="JAKHLF010000004">
    <property type="protein sequence ID" value="MCZ3844643.1"/>
    <property type="molecule type" value="Genomic_DNA"/>
</dbReference>
<reference evidence="6" key="1">
    <citation type="submission" date="2022-01" db="EMBL/GenBank/DDBJ databases">
        <title>STING isolate genome collection.</title>
        <authorList>
            <person name="France M."/>
            <person name="Rutt L."/>
            <person name="Humphrys M."/>
            <person name="Ravel J."/>
        </authorList>
    </citation>
    <scope>NUCLEOTIDE SEQUENCE</scope>
    <source>
        <strain evidence="6">C0081E5</strain>
    </source>
</reference>
<evidence type="ECO:0000256" key="2">
    <source>
        <dbReference type="ARBA" id="ARBA00022801"/>
    </source>
</evidence>
<sequence>MDRSERVILTNMCMVYDGSKILVENRVKKDWPGITFPGGHVERGESIIASTIREIKEETGLDIQNLEMCGIKQFFDDDIRTIVFLYKTNQFSGVLRSSREGKVFWIERQDLKKYQLADGFASMLEIFENDKLSENHWYLENGQWNYKNE</sequence>
<proteinExistence type="predicted"/>
<comment type="cofactor">
    <cofactor evidence="1">
        <name>Mg(2+)</name>
        <dbReference type="ChEBI" id="CHEBI:18420"/>
    </cofactor>
</comment>
<evidence type="ECO:0000259" key="3">
    <source>
        <dbReference type="PROSITE" id="PS51462"/>
    </source>
</evidence>
<dbReference type="PANTHER" id="PTHR43046:SF2">
    <property type="entry name" value="8-OXO-DGTP DIPHOSPHATASE-RELATED"/>
    <property type="match status" value="1"/>
</dbReference>
<dbReference type="RefSeq" id="WP_006585891.1">
    <property type="nucleotide sequence ID" value="NZ_CABMGH010000038.1"/>
</dbReference>
<dbReference type="GeneID" id="97458565"/>
<dbReference type="GO" id="GO:0016787">
    <property type="term" value="F:hydrolase activity"/>
    <property type="evidence" value="ECO:0007669"/>
    <property type="project" value="UniProtKB-KW"/>
</dbReference>
<evidence type="ECO:0000256" key="1">
    <source>
        <dbReference type="ARBA" id="ARBA00001946"/>
    </source>
</evidence>
<evidence type="ECO:0000313" key="7">
    <source>
        <dbReference type="Proteomes" id="UP001211420"/>
    </source>
</evidence>
<evidence type="ECO:0000313" key="6">
    <source>
        <dbReference type="EMBL" id="MCZ9678085.1"/>
    </source>
</evidence>
<dbReference type="Proteomes" id="UP001211566">
    <property type="component" value="Unassembled WGS sequence"/>
</dbReference>
<dbReference type="AlphaFoldDB" id="A0AAP3M4D1"/>
<keyword evidence="2" id="KW-0378">Hydrolase</keyword>
<dbReference type="Gene3D" id="3.90.79.10">
    <property type="entry name" value="Nucleoside Triphosphate Pyrophosphohydrolase"/>
    <property type="match status" value="1"/>
</dbReference>
<keyword evidence="7" id="KW-1185">Reference proteome</keyword>
<feature type="domain" description="Nudix hydrolase" evidence="3">
    <location>
        <begin position="1"/>
        <end position="129"/>
    </location>
</feature>
<dbReference type="Proteomes" id="UP001213015">
    <property type="component" value="Unassembled WGS sequence"/>
</dbReference>
<gene>
    <name evidence="5" type="ORF">L2422_03775</name>
    <name evidence="4" type="ORF">L2772_04595</name>
    <name evidence="6" type="ORF">L2Z99_03185</name>
</gene>
<dbReference type="Proteomes" id="UP001211420">
    <property type="component" value="Unassembled WGS sequence"/>
</dbReference>
<evidence type="ECO:0000313" key="4">
    <source>
        <dbReference type="EMBL" id="MCZ3622150.1"/>
    </source>
</evidence>
<dbReference type="CDD" id="cd18875">
    <property type="entry name" value="NUDIX_Hydrolase"/>
    <property type="match status" value="1"/>
</dbReference>
<evidence type="ECO:0000313" key="5">
    <source>
        <dbReference type="EMBL" id="MCZ3844643.1"/>
    </source>
</evidence>
<dbReference type="InterPro" id="IPR015797">
    <property type="entry name" value="NUDIX_hydrolase-like_dom_sf"/>
</dbReference>
<dbReference type="EMBL" id="JAKHPW010000003">
    <property type="protein sequence ID" value="MCZ3622150.1"/>
    <property type="molecule type" value="Genomic_DNA"/>
</dbReference>
<evidence type="ECO:0000313" key="8">
    <source>
        <dbReference type="Proteomes" id="UP001213015"/>
    </source>
</evidence>
<protein>
    <submittedName>
        <fullName evidence="5">8-oxo-dGTP diphosphatase</fullName>
    </submittedName>
</protein>
<reference evidence="5 7" key="2">
    <citation type="submission" date="2022-01" db="EMBL/GenBank/DDBJ databases">
        <title>VMRC isolate genome collection.</title>
        <authorList>
            <person name="France M."/>
            <person name="Rutt L."/>
            <person name="Humphrys M."/>
            <person name="Ravel J."/>
        </authorList>
    </citation>
    <scope>NUCLEOTIDE SEQUENCE</scope>
    <source>
        <strain evidence="5">C0127B5</strain>
        <strain evidence="4 7">C0172B4</strain>
    </source>
</reference>
<accession>A0AAP3M4D1</accession>
<dbReference type="EMBL" id="JAKHEY010000003">
    <property type="protein sequence ID" value="MCZ9678085.1"/>
    <property type="molecule type" value="Genomic_DNA"/>
</dbReference>
<dbReference type="InterPro" id="IPR000086">
    <property type="entry name" value="NUDIX_hydrolase_dom"/>
</dbReference>
<organism evidence="5 8">
    <name type="scientific">Lactobacillus mulieris</name>
    <dbReference type="NCBI Taxonomy" id="2508708"/>
    <lineage>
        <taxon>Bacteria</taxon>
        <taxon>Bacillati</taxon>
        <taxon>Bacillota</taxon>
        <taxon>Bacilli</taxon>
        <taxon>Lactobacillales</taxon>
        <taxon>Lactobacillaceae</taxon>
        <taxon>Lactobacillus</taxon>
    </lineage>
</organism>
<dbReference type="PROSITE" id="PS51462">
    <property type="entry name" value="NUDIX"/>
    <property type="match status" value="1"/>
</dbReference>
<name>A0AAP3M4D1_9LACO</name>